<evidence type="ECO:0000256" key="6">
    <source>
        <dbReference type="ARBA" id="ARBA00023136"/>
    </source>
</evidence>
<dbReference type="InterPro" id="IPR050586">
    <property type="entry name" value="CPA3_Na-H_Antiporter_D"/>
</dbReference>
<gene>
    <name evidence="11" type="ORF">SAMN05660282_01306</name>
</gene>
<dbReference type="PANTHER" id="PTHR42703">
    <property type="entry name" value="NADH DEHYDROGENASE"/>
    <property type="match status" value="1"/>
</dbReference>
<feature type="transmembrane region" description="Helical" evidence="9">
    <location>
        <begin position="428"/>
        <end position="451"/>
    </location>
</feature>
<dbReference type="InterPro" id="IPR001750">
    <property type="entry name" value="ND/Mrp_TM"/>
</dbReference>
<dbReference type="Pfam" id="PF00361">
    <property type="entry name" value="Proton_antipo_M"/>
    <property type="match status" value="1"/>
</dbReference>
<feature type="transmembrane region" description="Helical" evidence="9">
    <location>
        <begin position="390"/>
        <end position="408"/>
    </location>
</feature>
<keyword evidence="5 9" id="KW-1133">Transmembrane helix</keyword>
<evidence type="ECO:0000259" key="10">
    <source>
        <dbReference type="Pfam" id="PF00361"/>
    </source>
</evidence>
<keyword evidence="4 7" id="KW-0812">Transmembrane</keyword>
<feature type="transmembrane region" description="Helical" evidence="9">
    <location>
        <begin position="229"/>
        <end position="249"/>
    </location>
</feature>
<feature type="transmembrane region" description="Helical" evidence="9">
    <location>
        <begin position="187"/>
        <end position="209"/>
    </location>
</feature>
<feature type="transmembrane region" description="Helical" evidence="9">
    <location>
        <begin position="348"/>
        <end position="369"/>
    </location>
</feature>
<comment type="similarity">
    <text evidence="2">Belongs to the CPA3 antiporters (TC 2.A.63) subunit D family.</text>
</comment>
<dbReference type="OrthoDB" id="9768329at2"/>
<protein>
    <submittedName>
        <fullName evidence="11">Multicomponent Na+:H+ antiporter subunit D</fullName>
    </submittedName>
</protein>
<evidence type="ECO:0000256" key="1">
    <source>
        <dbReference type="ARBA" id="ARBA00004651"/>
    </source>
</evidence>
<dbReference type="GO" id="GO:0042773">
    <property type="term" value="P:ATP synthesis coupled electron transport"/>
    <property type="evidence" value="ECO:0007669"/>
    <property type="project" value="InterPro"/>
</dbReference>
<dbReference type="Proteomes" id="UP000199065">
    <property type="component" value="Unassembled WGS sequence"/>
</dbReference>
<keyword evidence="12" id="KW-1185">Reference proteome</keyword>
<proteinExistence type="inferred from homology"/>
<name>A0A1I2T6I7_9CORY</name>
<feature type="region of interest" description="Disordered" evidence="8">
    <location>
        <begin position="546"/>
        <end position="614"/>
    </location>
</feature>
<evidence type="ECO:0000256" key="2">
    <source>
        <dbReference type="ARBA" id="ARBA00005346"/>
    </source>
</evidence>
<dbReference type="InterPro" id="IPR003918">
    <property type="entry name" value="NADH_UbQ_OxRdtase"/>
</dbReference>
<evidence type="ECO:0000256" key="4">
    <source>
        <dbReference type="ARBA" id="ARBA00022692"/>
    </source>
</evidence>
<accession>A0A1I2T6I7</accession>
<keyword evidence="3" id="KW-1003">Cell membrane</keyword>
<evidence type="ECO:0000256" key="7">
    <source>
        <dbReference type="RuleBase" id="RU000320"/>
    </source>
</evidence>
<evidence type="ECO:0000256" key="5">
    <source>
        <dbReference type="ARBA" id="ARBA00022989"/>
    </source>
</evidence>
<evidence type="ECO:0000256" key="3">
    <source>
        <dbReference type="ARBA" id="ARBA00022475"/>
    </source>
</evidence>
<evidence type="ECO:0000313" key="12">
    <source>
        <dbReference type="Proteomes" id="UP000199065"/>
    </source>
</evidence>
<evidence type="ECO:0000256" key="9">
    <source>
        <dbReference type="SAM" id="Phobius"/>
    </source>
</evidence>
<feature type="transmembrane region" description="Helical" evidence="9">
    <location>
        <begin position="130"/>
        <end position="151"/>
    </location>
</feature>
<dbReference type="NCBIfam" id="NF009308">
    <property type="entry name" value="PRK12665.1"/>
    <property type="match status" value="1"/>
</dbReference>
<keyword evidence="6 9" id="KW-0472">Membrane</keyword>
<feature type="transmembrane region" description="Helical" evidence="9">
    <location>
        <begin position="296"/>
        <end position="314"/>
    </location>
</feature>
<organism evidence="11 12">
    <name type="scientific">Corynebacterium spheniscorum</name>
    <dbReference type="NCBI Taxonomy" id="185761"/>
    <lineage>
        <taxon>Bacteria</taxon>
        <taxon>Bacillati</taxon>
        <taxon>Actinomycetota</taxon>
        <taxon>Actinomycetes</taxon>
        <taxon>Mycobacteriales</taxon>
        <taxon>Corynebacteriaceae</taxon>
        <taxon>Corynebacterium</taxon>
    </lineage>
</organism>
<feature type="transmembrane region" description="Helical" evidence="9">
    <location>
        <begin position="261"/>
        <end position="281"/>
    </location>
</feature>
<dbReference type="EMBL" id="FOPJ01000007">
    <property type="protein sequence ID" value="SFG58827.1"/>
    <property type="molecule type" value="Genomic_DNA"/>
</dbReference>
<dbReference type="GO" id="GO:0008137">
    <property type="term" value="F:NADH dehydrogenase (ubiquinone) activity"/>
    <property type="evidence" value="ECO:0007669"/>
    <property type="project" value="InterPro"/>
</dbReference>
<comment type="subcellular location">
    <subcellularLocation>
        <location evidence="1">Cell membrane</location>
        <topology evidence="1">Multi-pass membrane protein</topology>
    </subcellularLocation>
    <subcellularLocation>
        <location evidence="7">Membrane</location>
        <topology evidence="7">Multi-pass membrane protein</topology>
    </subcellularLocation>
</comment>
<dbReference type="STRING" id="185761.SAMN05660282_01306"/>
<feature type="domain" description="NADH:quinone oxidoreductase/Mrp antiporter transmembrane" evidence="10">
    <location>
        <begin position="151"/>
        <end position="432"/>
    </location>
</feature>
<feature type="compositionally biased region" description="Basic and acidic residues" evidence="8">
    <location>
        <begin position="563"/>
        <end position="577"/>
    </location>
</feature>
<feature type="transmembrane region" description="Helical" evidence="9">
    <location>
        <begin position="20"/>
        <end position="40"/>
    </location>
</feature>
<sequence>MITQILGLSGAADLRATLMPLMPFLIPLPVVLPAVAAGLALMSAKLPVLQRIIALGTLISLIVLNIAMVWLVDAEGIQTVQIGGWDAPVGITLVADRLSTVMLTVSALVLFCVMWYAISQGIRDGGDDEPVAVFLPSYLLLSMGVNMSFLAGDLFNLYVGFEVFLVASYVLLTLGASAARVRAGAGYVMVSMVSSLVFLFAIGMVYASVGTVNMAHIGLRMAEIPSGTRAAIFGMLLIAFGIKAAVFPLDAWLPDSYPTAPSLVTAVFAGLLTKVGVYSIIRMRSVVFTDGSLDTLLMWVALATMLVGILGAMAQNDIKRLLSFTLVSHIGYMIFGIALGSAHGLSGAIFYAVHHILVQTALFLVVGLIERQVGTSSLRRLGSLARYSPVLAALYFIPAINLGGIPPLSGFLGKIILLQAGADEGGFLPWLLIGGAVATSLLTLYTMVLVWSKGFWRDRQDAPEGSIAIARPAPLAEVTDVVDIQERDDVGSMPFGMVASTAALVTVSLSITVLAGPLSAVTDRAAESAQDATIYRDAVLGDHYLNPGRTLNQESHNGGADNFSHRDHPSPIDDRPEGPLAPKPVPHPEKAPRTSTHNNAEGSKPLGLKGGEQG</sequence>
<feature type="transmembrane region" description="Helical" evidence="9">
    <location>
        <begin position="157"/>
        <end position="175"/>
    </location>
</feature>
<evidence type="ECO:0000313" key="11">
    <source>
        <dbReference type="EMBL" id="SFG58827.1"/>
    </source>
</evidence>
<feature type="transmembrane region" description="Helical" evidence="9">
    <location>
        <begin position="98"/>
        <end position="118"/>
    </location>
</feature>
<feature type="transmembrane region" description="Helical" evidence="9">
    <location>
        <begin position="321"/>
        <end position="342"/>
    </location>
</feature>
<reference evidence="11 12" key="1">
    <citation type="submission" date="2016-10" db="EMBL/GenBank/DDBJ databases">
        <authorList>
            <person name="de Groot N.N."/>
        </authorList>
    </citation>
    <scope>NUCLEOTIDE SEQUENCE [LARGE SCALE GENOMIC DNA]</scope>
    <source>
        <strain>J11</strain>
        <strain evidence="12">PG 39</strain>
    </source>
</reference>
<dbReference type="PRINTS" id="PR01437">
    <property type="entry name" value="NUOXDRDTASE4"/>
</dbReference>
<feature type="transmembrane region" description="Helical" evidence="9">
    <location>
        <begin position="52"/>
        <end position="72"/>
    </location>
</feature>
<dbReference type="AlphaFoldDB" id="A0A1I2T6I7"/>
<evidence type="ECO:0000256" key="8">
    <source>
        <dbReference type="SAM" id="MobiDB-lite"/>
    </source>
</evidence>
<dbReference type="PANTHER" id="PTHR42703:SF1">
    <property type="entry name" value="NA(+)_H(+) ANTIPORTER SUBUNIT D1"/>
    <property type="match status" value="1"/>
</dbReference>
<dbReference type="GO" id="GO:0005886">
    <property type="term" value="C:plasma membrane"/>
    <property type="evidence" value="ECO:0007669"/>
    <property type="project" value="UniProtKB-SubCell"/>
</dbReference>